<protein>
    <submittedName>
        <fullName evidence="1">Uncharacterized protein</fullName>
    </submittedName>
</protein>
<accession>A0A6I4SN18</accession>
<dbReference type="AlphaFoldDB" id="A0A6I4SN18"/>
<name>A0A6I4SN18_9SPHN</name>
<proteinExistence type="predicted"/>
<dbReference type="RefSeq" id="WP_160598304.1">
    <property type="nucleotide sequence ID" value="NZ_WTYS01000001.1"/>
</dbReference>
<sequence>MTQEGITYDPMDSDTWTGEQGMLVTQVWTGLHNGNLQPLADYLRKGWYLPPEIASEIADAIDQKDVGYFHIVKKGRKPGQRGMNESFEDHGRKIKVGLFIHCRLQEVPRGEHDSVMLEAKEKFGLAPRTSRKYLRYFRQKFSEAKHNPKRDSLEVWKRVYGTP</sequence>
<evidence type="ECO:0000313" key="1">
    <source>
        <dbReference type="EMBL" id="MXO57185.1"/>
    </source>
</evidence>
<reference evidence="1 2" key="1">
    <citation type="submission" date="2019-12" db="EMBL/GenBank/DDBJ databases">
        <title>Genomic-based taxomic classification of the family Erythrobacteraceae.</title>
        <authorList>
            <person name="Xu L."/>
        </authorList>
    </citation>
    <scope>NUCLEOTIDE SEQUENCE [LARGE SCALE GENOMIC DNA]</scope>
    <source>
        <strain evidence="1 2">JCM 17802</strain>
    </source>
</reference>
<dbReference type="EMBL" id="WTYS01000001">
    <property type="protein sequence ID" value="MXO57185.1"/>
    <property type="molecule type" value="Genomic_DNA"/>
</dbReference>
<gene>
    <name evidence="1" type="ORF">GRI36_09850</name>
</gene>
<dbReference type="Proteomes" id="UP000468943">
    <property type="component" value="Unassembled WGS sequence"/>
</dbReference>
<keyword evidence="2" id="KW-1185">Reference proteome</keyword>
<evidence type="ECO:0000313" key="2">
    <source>
        <dbReference type="Proteomes" id="UP000468943"/>
    </source>
</evidence>
<organism evidence="1 2">
    <name type="scientific">Pontixanthobacter gangjinensis</name>
    <dbReference type="NCBI Taxonomy" id="1028742"/>
    <lineage>
        <taxon>Bacteria</taxon>
        <taxon>Pseudomonadati</taxon>
        <taxon>Pseudomonadota</taxon>
        <taxon>Alphaproteobacteria</taxon>
        <taxon>Sphingomonadales</taxon>
        <taxon>Erythrobacteraceae</taxon>
        <taxon>Pontixanthobacter</taxon>
    </lineage>
</organism>
<comment type="caution">
    <text evidence="1">The sequence shown here is derived from an EMBL/GenBank/DDBJ whole genome shotgun (WGS) entry which is preliminary data.</text>
</comment>